<dbReference type="Pfam" id="PF00583">
    <property type="entry name" value="Acetyltransf_1"/>
    <property type="match status" value="2"/>
</dbReference>
<dbReference type="Proteomes" id="UP000518300">
    <property type="component" value="Unassembled WGS sequence"/>
</dbReference>
<evidence type="ECO:0000313" key="5">
    <source>
        <dbReference type="Proteomes" id="UP000518300"/>
    </source>
</evidence>
<organism evidence="4 5">
    <name type="scientific">Pyxidicoccus fallax</name>
    <dbReference type="NCBI Taxonomy" id="394095"/>
    <lineage>
        <taxon>Bacteria</taxon>
        <taxon>Pseudomonadati</taxon>
        <taxon>Myxococcota</taxon>
        <taxon>Myxococcia</taxon>
        <taxon>Myxococcales</taxon>
        <taxon>Cystobacterineae</taxon>
        <taxon>Myxococcaceae</taxon>
        <taxon>Pyxidicoccus</taxon>
    </lineage>
</organism>
<name>A0A848LGL3_9BACT</name>
<dbReference type="SUPFAM" id="SSF55729">
    <property type="entry name" value="Acyl-CoA N-acyltransferases (Nat)"/>
    <property type="match status" value="2"/>
</dbReference>
<dbReference type="InterPro" id="IPR000182">
    <property type="entry name" value="GNAT_dom"/>
</dbReference>
<dbReference type="PROSITE" id="PS51186">
    <property type="entry name" value="GNAT"/>
    <property type="match status" value="2"/>
</dbReference>
<dbReference type="CDD" id="cd04301">
    <property type="entry name" value="NAT_SF"/>
    <property type="match status" value="2"/>
</dbReference>
<reference evidence="4 5" key="1">
    <citation type="submission" date="2020-04" db="EMBL/GenBank/DDBJ databases">
        <title>Draft genome of Pyxidicoccus fallax type strain.</title>
        <authorList>
            <person name="Whitworth D.E."/>
        </authorList>
    </citation>
    <scope>NUCLEOTIDE SEQUENCE [LARGE SCALE GENOMIC DNA]</scope>
    <source>
        <strain evidence="4 5">DSM 14698</strain>
    </source>
</reference>
<feature type="domain" description="N-acetyltransferase" evidence="3">
    <location>
        <begin position="158"/>
        <end position="308"/>
    </location>
</feature>
<evidence type="ECO:0000256" key="1">
    <source>
        <dbReference type="ARBA" id="ARBA00022679"/>
    </source>
</evidence>
<evidence type="ECO:0000313" key="4">
    <source>
        <dbReference type="EMBL" id="NMO15158.1"/>
    </source>
</evidence>
<comment type="caution">
    <text evidence="4">The sequence shown here is derived from an EMBL/GenBank/DDBJ whole genome shotgun (WGS) entry which is preliminary data.</text>
</comment>
<accession>A0A848LGL3</accession>
<keyword evidence="2" id="KW-0012">Acyltransferase</keyword>
<dbReference type="EMBL" id="JABBJJ010000033">
    <property type="protein sequence ID" value="NMO15158.1"/>
    <property type="molecule type" value="Genomic_DNA"/>
</dbReference>
<dbReference type="RefSeq" id="WP_169344452.1">
    <property type="nucleotide sequence ID" value="NZ_JABBJJ010000033.1"/>
</dbReference>
<dbReference type="PANTHER" id="PTHR43877">
    <property type="entry name" value="AMINOALKYLPHOSPHONATE N-ACETYLTRANSFERASE-RELATED-RELATED"/>
    <property type="match status" value="1"/>
</dbReference>
<proteinExistence type="predicted"/>
<sequence>MSPPLIETVKDDAALRDWVDIVNEVDVWGVLSFEDARYRSRAQGRTEYVLRVDGQAVGAAFLQPPSGEGEASCAVTGLWVRSEHRRRGLGTALHHAVSAEARRLGADSLEVEAYESQEDALRYLEHRGYREQARHTELMLELEGLVLPEVCPPPGIHIVTRAERPDLLRGMYAVAQEAIADIPGEGPDAVGSFEEWLATDLDRPPHTHDLTFIALHGDEVVGYAVLQRGQRGIAFHSLTGVKRAWRGQGIASALKRAQLAGAQRAGFQRVVTENHLDNAPIRHLNETFGYRPLPGAILFRGPLLPAEP</sequence>
<dbReference type="Gene3D" id="3.40.630.30">
    <property type="match status" value="1"/>
</dbReference>
<protein>
    <submittedName>
        <fullName evidence="4">GNAT family N-acetyltransferase</fullName>
    </submittedName>
</protein>
<dbReference type="InterPro" id="IPR050832">
    <property type="entry name" value="Bact_Acetyltransf"/>
</dbReference>
<gene>
    <name evidence="4" type="ORF">HG543_09855</name>
</gene>
<dbReference type="InterPro" id="IPR016181">
    <property type="entry name" value="Acyl_CoA_acyltransferase"/>
</dbReference>
<dbReference type="GO" id="GO:0016747">
    <property type="term" value="F:acyltransferase activity, transferring groups other than amino-acyl groups"/>
    <property type="evidence" value="ECO:0007669"/>
    <property type="project" value="InterPro"/>
</dbReference>
<dbReference type="AlphaFoldDB" id="A0A848LGL3"/>
<keyword evidence="5" id="KW-1185">Reference proteome</keyword>
<keyword evidence="1 4" id="KW-0808">Transferase</keyword>
<feature type="domain" description="N-acetyltransferase" evidence="3">
    <location>
        <begin position="4"/>
        <end position="154"/>
    </location>
</feature>
<evidence type="ECO:0000259" key="3">
    <source>
        <dbReference type="PROSITE" id="PS51186"/>
    </source>
</evidence>
<evidence type="ECO:0000256" key="2">
    <source>
        <dbReference type="ARBA" id="ARBA00023315"/>
    </source>
</evidence>